<feature type="domain" description="CN hydrolase" evidence="1">
    <location>
        <begin position="4"/>
        <end position="254"/>
    </location>
</feature>
<accession>A0A381RJ03</accession>
<dbReference type="EMBL" id="UINC01002005">
    <property type="protein sequence ID" value="SUZ91795.1"/>
    <property type="molecule type" value="Genomic_DNA"/>
</dbReference>
<sequence length="270" mass="31116">MNKKIIKISQLQIQGLEEPVKNSELIKENLLKTIPFNPDIISTPECSNIITSDRAHLFKYATYQSKCPVLDVCLKFAKKYKKIVHIGSLLLKKKNSKKLLNRSFLINKEGKIIDYYDKIHLFDVNINSKEIHRESQSFNKGKKIVVCKIKQVTLGLSICYDIRFPALFRDLTKKGAQIIFIPSAFTVPTGKDHWETLLRTRAIENTVFVVATAQCGRHHNNRKTYGHSMIINPWGKIIKKTSSVPKILNSRINLEEIKVTRLRMPSIYHD</sequence>
<dbReference type="InterPro" id="IPR001110">
    <property type="entry name" value="UPF0012_CS"/>
</dbReference>
<dbReference type="PANTHER" id="PTHR23088:SF27">
    <property type="entry name" value="DEAMINATED GLUTATHIONE AMIDASE"/>
    <property type="match status" value="1"/>
</dbReference>
<dbReference type="SUPFAM" id="SSF56317">
    <property type="entry name" value="Carbon-nitrogen hydrolase"/>
    <property type="match status" value="1"/>
</dbReference>
<gene>
    <name evidence="2" type="ORF">METZ01_LOCUS44649</name>
</gene>
<evidence type="ECO:0000259" key="1">
    <source>
        <dbReference type="PROSITE" id="PS50263"/>
    </source>
</evidence>
<dbReference type="InterPro" id="IPR003010">
    <property type="entry name" value="C-N_Hydrolase"/>
</dbReference>
<proteinExistence type="predicted"/>
<reference evidence="2" key="1">
    <citation type="submission" date="2018-05" db="EMBL/GenBank/DDBJ databases">
        <authorList>
            <person name="Lanie J.A."/>
            <person name="Ng W.-L."/>
            <person name="Kazmierczak K.M."/>
            <person name="Andrzejewski T.M."/>
            <person name="Davidsen T.M."/>
            <person name="Wayne K.J."/>
            <person name="Tettelin H."/>
            <person name="Glass J.I."/>
            <person name="Rusch D."/>
            <person name="Podicherti R."/>
            <person name="Tsui H.-C.T."/>
            <person name="Winkler M.E."/>
        </authorList>
    </citation>
    <scope>NUCLEOTIDE SEQUENCE</scope>
</reference>
<dbReference type="PROSITE" id="PS50263">
    <property type="entry name" value="CN_HYDROLASE"/>
    <property type="match status" value="1"/>
</dbReference>
<dbReference type="Gene3D" id="3.60.110.10">
    <property type="entry name" value="Carbon-nitrogen hydrolase"/>
    <property type="match status" value="1"/>
</dbReference>
<evidence type="ECO:0000313" key="2">
    <source>
        <dbReference type="EMBL" id="SUZ91795.1"/>
    </source>
</evidence>
<name>A0A381RJ03_9ZZZZ</name>
<protein>
    <recommendedName>
        <fullName evidence="1">CN hydrolase domain-containing protein</fullName>
    </recommendedName>
</protein>
<dbReference type="AlphaFoldDB" id="A0A381RJ03"/>
<dbReference type="InterPro" id="IPR036526">
    <property type="entry name" value="C-N_Hydrolase_sf"/>
</dbReference>
<dbReference type="PROSITE" id="PS01227">
    <property type="entry name" value="UPF0012"/>
    <property type="match status" value="1"/>
</dbReference>
<organism evidence="2">
    <name type="scientific">marine metagenome</name>
    <dbReference type="NCBI Taxonomy" id="408172"/>
    <lineage>
        <taxon>unclassified sequences</taxon>
        <taxon>metagenomes</taxon>
        <taxon>ecological metagenomes</taxon>
    </lineage>
</organism>
<dbReference type="Pfam" id="PF00795">
    <property type="entry name" value="CN_hydrolase"/>
    <property type="match status" value="1"/>
</dbReference>
<dbReference type="PANTHER" id="PTHR23088">
    <property type="entry name" value="NITRILASE-RELATED"/>
    <property type="match status" value="1"/>
</dbReference>